<comment type="caution">
    <text evidence="3">The sequence shown here is derived from an EMBL/GenBank/DDBJ whole genome shotgun (WGS) entry which is preliminary data.</text>
</comment>
<gene>
    <name evidence="3" type="ORF">CYG68_10915</name>
</gene>
<dbReference type="RefSeq" id="WP_193829813.1">
    <property type="nucleotide sequence ID" value="NZ_PKLF01000009.1"/>
</dbReference>
<accession>A0A8I0U8T9</accession>
<dbReference type="InterPro" id="IPR006842">
    <property type="entry name" value="Transposase_31"/>
</dbReference>
<dbReference type="GO" id="GO:1990238">
    <property type="term" value="F:double-stranded DNA endonuclease activity"/>
    <property type="evidence" value="ECO:0007669"/>
    <property type="project" value="TreeGrafter"/>
</dbReference>
<feature type="domain" description="Transposase (putative) YhgA-like" evidence="2">
    <location>
        <begin position="10"/>
        <end position="211"/>
    </location>
</feature>
<dbReference type="Pfam" id="PF04754">
    <property type="entry name" value="Transposase_31"/>
    <property type="match status" value="1"/>
</dbReference>
<organism evidence="3 4">
    <name type="scientific">Morganella morganii</name>
    <name type="common">Proteus morganii</name>
    <dbReference type="NCBI Taxonomy" id="582"/>
    <lineage>
        <taxon>Bacteria</taxon>
        <taxon>Pseudomonadati</taxon>
        <taxon>Pseudomonadota</taxon>
        <taxon>Gammaproteobacteria</taxon>
        <taxon>Enterobacterales</taxon>
        <taxon>Morganellaceae</taxon>
        <taxon>Morganella</taxon>
    </lineage>
</organism>
<dbReference type="Proteomes" id="UP000650477">
    <property type="component" value="Unassembled WGS sequence"/>
</dbReference>
<dbReference type="EMBL" id="PKLF01000009">
    <property type="protein sequence ID" value="MBE8612928.1"/>
    <property type="molecule type" value="Genomic_DNA"/>
</dbReference>
<dbReference type="GO" id="GO:0006310">
    <property type="term" value="P:DNA recombination"/>
    <property type="evidence" value="ECO:0007669"/>
    <property type="project" value="TreeGrafter"/>
</dbReference>
<proteinExistence type="inferred from homology"/>
<protein>
    <submittedName>
        <fullName evidence="3">ISNCY family transposase</fullName>
    </submittedName>
</protein>
<dbReference type="PANTHER" id="PTHR34611">
    <property type="match status" value="1"/>
</dbReference>
<evidence type="ECO:0000259" key="2">
    <source>
        <dbReference type="Pfam" id="PF04754"/>
    </source>
</evidence>
<name>A0A8I0U8T9_MORMO</name>
<evidence type="ECO:0000256" key="1">
    <source>
        <dbReference type="ARBA" id="ARBA00009787"/>
    </source>
</evidence>
<comment type="similarity">
    <text evidence="1">Belongs to the Rpn/YhgA-like nuclease family.</text>
</comment>
<dbReference type="PANTHER" id="PTHR34611:SF2">
    <property type="entry name" value="INACTIVE RECOMBINATION-PROMOTING NUCLEASE-LIKE PROTEIN RPNE-RELATED"/>
    <property type="match status" value="1"/>
</dbReference>
<dbReference type="AlphaFoldDB" id="A0A8I0U8T9"/>
<sequence length="315" mass="35871">MTKNTQQPVHDALFKQFLTHPENARDFFAVHLPANILPLCDLSTLRLEPASFVERRLRQLHSDVLYSVQTTEGEGYIYCLIEHQSKPDRLMGFRLMHYAMSAIAHHLKKSPADKTLPLVVPFLFYQGSVCPYPYSMNWLDGFADPALAQQLYTRSFPLVDLSVLSDEEILTHKGVALLELVQKHIRTRDGLMAVLPIIAQIINSQHNTVDQVRSVMEYIAYQGYILDESRFFSQLIALSPEYKTMLTTIAEQLEQKGIEKGREEGIEVGIEKGREEGRSEALIAMTRSLLQQGVDLNIIMQCTGLTREKIESLKH</sequence>
<reference evidence="3" key="1">
    <citation type="submission" date="2017-12" db="EMBL/GenBank/DDBJ databases">
        <title>Genome sequencing and analysis.</title>
        <authorList>
            <person name="Huang Y.-T."/>
        </authorList>
    </citation>
    <scope>NUCLEOTIDE SEQUENCE</scope>
    <source>
        <strain evidence="3">VGH116</strain>
    </source>
</reference>
<dbReference type="InterPro" id="IPR010106">
    <property type="entry name" value="RpnA"/>
</dbReference>
<evidence type="ECO:0000313" key="4">
    <source>
        <dbReference type="Proteomes" id="UP000650477"/>
    </source>
</evidence>
<evidence type="ECO:0000313" key="3">
    <source>
        <dbReference type="EMBL" id="MBE8612928.1"/>
    </source>
</evidence>
<dbReference type="NCBIfam" id="TIGR01784">
    <property type="entry name" value="T_den_put_tspse"/>
    <property type="match status" value="1"/>
</dbReference>
<dbReference type="InterPro" id="IPR051699">
    <property type="entry name" value="Rpn/YhgA-like_nuclease"/>
</dbReference>